<dbReference type="InterPro" id="IPR052931">
    <property type="entry name" value="Prophage_regulatory_activator"/>
</dbReference>
<evidence type="ECO:0000313" key="1">
    <source>
        <dbReference type="EMBL" id="MBB4272770.1"/>
    </source>
</evidence>
<gene>
    <name evidence="1" type="ORF">GGE12_000512</name>
</gene>
<evidence type="ECO:0000313" key="2">
    <source>
        <dbReference type="Proteomes" id="UP000533641"/>
    </source>
</evidence>
<dbReference type="RefSeq" id="WP_183922679.1">
    <property type="nucleotide sequence ID" value="NZ_JACIGM010000001.1"/>
</dbReference>
<name>A0A7W6RHX2_9HYPH</name>
<proteinExistence type="predicted"/>
<dbReference type="PANTHER" id="PTHR36154:SF1">
    <property type="entry name" value="DNA-BINDING TRANSCRIPTIONAL ACTIVATOR ALPA"/>
    <property type="match status" value="1"/>
</dbReference>
<reference evidence="1 2" key="1">
    <citation type="submission" date="2020-08" db="EMBL/GenBank/DDBJ databases">
        <title>Genomic Encyclopedia of Type Strains, Phase IV (KMG-V): Genome sequencing to study the core and pangenomes of soil and plant-associated prokaryotes.</title>
        <authorList>
            <person name="Whitman W."/>
        </authorList>
    </citation>
    <scope>NUCLEOTIDE SEQUENCE [LARGE SCALE GENOMIC DNA]</scope>
    <source>
        <strain evidence="1 2">SEMIA 402</strain>
    </source>
</reference>
<dbReference type="Proteomes" id="UP000533641">
    <property type="component" value="Unassembled WGS sequence"/>
</dbReference>
<dbReference type="Pfam" id="PF05930">
    <property type="entry name" value="Phage_AlpA"/>
    <property type="match status" value="1"/>
</dbReference>
<dbReference type="EMBL" id="JACIGM010000001">
    <property type="protein sequence ID" value="MBB4272770.1"/>
    <property type="molecule type" value="Genomic_DNA"/>
</dbReference>
<protein>
    <submittedName>
        <fullName evidence="1">Prophage regulatory protein</fullName>
    </submittedName>
</protein>
<dbReference type="AlphaFoldDB" id="A0A7W6RHX2"/>
<dbReference type="Gene3D" id="1.10.238.160">
    <property type="match status" value="1"/>
</dbReference>
<sequence length="69" mass="7615">MHTGAANDNFPERLLKLREVRAITSLGTSTIYRRMSVGTFPKPLVLSDACVRWKESTVLAWISALPVAA</sequence>
<accession>A0A7W6RHX2</accession>
<comment type="caution">
    <text evidence="1">The sequence shown here is derived from an EMBL/GenBank/DDBJ whole genome shotgun (WGS) entry which is preliminary data.</text>
</comment>
<dbReference type="InterPro" id="IPR010260">
    <property type="entry name" value="AlpA"/>
</dbReference>
<organism evidence="1 2">
    <name type="scientific">Rhizobium mongolense</name>
    <dbReference type="NCBI Taxonomy" id="57676"/>
    <lineage>
        <taxon>Bacteria</taxon>
        <taxon>Pseudomonadati</taxon>
        <taxon>Pseudomonadota</taxon>
        <taxon>Alphaproteobacteria</taxon>
        <taxon>Hyphomicrobiales</taxon>
        <taxon>Rhizobiaceae</taxon>
        <taxon>Rhizobium/Agrobacterium group</taxon>
        <taxon>Rhizobium</taxon>
    </lineage>
</organism>
<dbReference type="PANTHER" id="PTHR36154">
    <property type="entry name" value="DNA-BINDING TRANSCRIPTIONAL ACTIVATOR ALPA"/>
    <property type="match status" value="1"/>
</dbReference>